<dbReference type="InterPro" id="IPR036890">
    <property type="entry name" value="HATPase_C_sf"/>
</dbReference>
<comment type="caution">
    <text evidence="3">The sequence shown here is derived from an EMBL/GenBank/DDBJ whole genome shotgun (WGS) entry which is preliminary data.</text>
</comment>
<dbReference type="GO" id="GO:0000155">
    <property type="term" value="F:phosphorelay sensor kinase activity"/>
    <property type="evidence" value="ECO:0007669"/>
    <property type="project" value="InterPro"/>
</dbReference>
<feature type="domain" description="Signal transduction histidine kinase internal region" evidence="2">
    <location>
        <begin position="182"/>
        <end position="259"/>
    </location>
</feature>
<dbReference type="Gene3D" id="3.30.565.10">
    <property type="entry name" value="Histidine kinase-like ATPase, C-terminal domain"/>
    <property type="match status" value="1"/>
</dbReference>
<accession>A0A413VMJ9</accession>
<dbReference type="Pfam" id="PF06580">
    <property type="entry name" value="His_kinase"/>
    <property type="match status" value="1"/>
</dbReference>
<proteinExistence type="predicted"/>
<keyword evidence="1" id="KW-0812">Transmembrane</keyword>
<dbReference type="InterPro" id="IPR050640">
    <property type="entry name" value="Bact_2-comp_sensor_kinase"/>
</dbReference>
<feature type="transmembrane region" description="Helical" evidence="1">
    <location>
        <begin position="33"/>
        <end position="53"/>
    </location>
</feature>
<organism evidence="3 4">
    <name type="scientific">Bacteroides nordii</name>
    <dbReference type="NCBI Taxonomy" id="291645"/>
    <lineage>
        <taxon>Bacteria</taxon>
        <taxon>Pseudomonadati</taxon>
        <taxon>Bacteroidota</taxon>
        <taxon>Bacteroidia</taxon>
        <taxon>Bacteroidales</taxon>
        <taxon>Bacteroidaceae</taxon>
        <taxon>Bacteroides</taxon>
    </lineage>
</organism>
<sequence length="373" mass="43459">MIRMELITYHYSLITNFTIFANMKQPTNSRVRFAVVLTHIIGWGIIFGFPFFFINRGGEPIDWIGYIRRSGVPLSFCIVFYLNYFIFIPRYLFNERVQKFLLLNLTLIVLMSGGLHLWQTIMFVNDIPKTPHKNMPPGWIFFVRDMFSMVLTISLAAAIKMSIRWGQIEAARREAERSRTEAELKNLRNQLNPHFLLNTLNNIYALIAFDTDKAQQAVQELSRLLRHVLYDNQQTFVSLGKEMDFIRNYIELMRIRLSSNVVVETNIDISPDNRTEIAPLIFISLIENAFKHGISPTEPSFIRIAFSESNGEVRCEITNSYHPKAETDKSGSGIGLEQVSKRLELIYPGRYQWQHEVSKDKKEYSSRLVIREE</sequence>
<keyword evidence="3" id="KW-0808">Transferase</keyword>
<feature type="transmembrane region" description="Helical" evidence="1">
    <location>
        <begin position="100"/>
        <end position="118"/>
    </location>
</feature>
<dbReference type="PANTHER" id="PTHR34220:SF7">
    <property type="entry name" value="SENSOR HISTIDINE KINASE YPDA"/>
    <property type="match status" value="1"/>
</dbReference>
<evidence type="ECO:0000313" key="3">
    <source>
        <dbReference type="EMBL" id="RHB34781.1"/>
    </source>
</evidence>
<feature type="transmembrane region" description="Helical" evidence="1">
    <location>
        <begin position="138"/>
        <end position="159"/>
    </location>
</feature>
<keyword evidence="1" id="KW-0472">Membrane</keyword>
<name>A0A413VMJ9_9BACE</name>
<dbReference type="SUPFAM" id="SSF55874">
    <property type="entry name" value="ATPase domain of HSP90 chaperone/DNA topoisomerase II/histidine kinase"/>
    <property type="match status" value="1"/>
</dbReference>
<evidence type="ECO:0000259" key="2">
    <source>
        <dbReference type="Pfam" id="PF06580"/>
    </source>
</evidence>
<evidence type="ECO:0000256" key="1">
    <source>
        <dbReference type="SAM" id="Phobius"/>
    </source>
</evidence>
<reference evidence="3 4" key="1">
    <citation type="submission" date="2018-08" db="EMBL/GenBank/DDBJ databases">
        <title>A genome reference for cultivated species of the human gut microbiota.</title>
        <authorList>
            <person name="Zou Y."/>
            <person name="Xue W."/>
            <person name="Luo G."/>
        </authorList>
    </citation>
    <scope>NUCLEOTIDE SEQUENCE [LARGE SCALE GENOMIC DNA]</scope>
    <source>
        <strain evidence="3 4">AM40-30BH</strain>
    </source>
</reference>
<gene>
    <name evidence="3" type="ORF">DW888_12340</name>
</gene>
<feature type="transmembrane region" description="Helical" evidence="1">
    <location>
        <begin position="73"/>
        <end position="93"/>
    </location>
</feature>
<evidence type="ECO:0000313" key="4">
    <source>
        <dbReference type="Proteomes" id="UP000284379"/>
    </source>
</evidence>
<dbReference type="InterPro" id="IPR010559">
    <property type="entry name" value="Sig_transdc_His_kin_internal"/>
</dbReference>
<keyword evidence="1" id="KW-1133">Transmembrane helix</keyword>
<dbReference type="EMBL" id="QSGO01000008">
    <property type="protein sequence ID" value="RHB34781.1"/>
    <property type="molecule type" value="Genomic_DNA"/>
</dbReference>
<dbReference type="Proteomes" id="UP000284379">
    <property type="component" value="Unassembled WGS sequence"/>
</dbReference>
<dbReference type="AlphaFoldDB" id="A0A413VMJ9"/>
<dbReference type="GO" id="GO:0016020">
    <property type="term" value="C:membrane"/>
    <property type="evidence" value="ECO:0007669"/>
    <property type="project" value="InterPro"/>
</dbReference>
<dbReference type="PANTHER" id="PTHR34220">
    <property type="entry name" value="SENSOR HISTIDINE KINASE YPDA"/>
    <property type="match status" value="1"/>
</dbReference>
<keyword evidence="3" id="KW-0418">Kinase</keyword>
<protein>
    <submittedName>
        <fullName evidence="3">Sensor histidine kinase</fullName>
    </submittedName>
</protein>